<sequence>MSPFGIRTGNPGLAAYQPRKNCTRIRTLRRCSTTLKCMTTTTTGLRTAMRLRTTPLAGLNTCSISGVRTTWNCLN</sequence>
<reference evidence="1" key="1">
    <citation type="journal article" date="2019" name="bioRxiv">
        <title>The Genome of the Zebra Mussel, Dreissena polymorpha: A Resource for Invasive Species Research.</title>
        <authorList>
            <person name="McCartney M.A."/>
            <person name="Auch B."/>
            <person name="Kono T."/>
            <person name="Mallez S."/>
            <person name="Zhang Y."/>
            <person name="Obille A."/>
            <person name="Becker A."/>
            <person name="Abrahante J.E."/>
            <person name="Garbe J."/>
            <person name="Badalamenti J.P."/>
            <person name="Herman A."/>
            <person name="Mangelson H."/>
            <person name="Liachko I."/>
            <person name="Sullivan S."/>
            <person name="Sone E.D."/>
            <person name="Koren S."/>
            <person name="Silverstein K.A.T."/>
            <person name="Beckman K.B."/>
            <person name="Gohl D.M."/>
        </authorList>
    </citation>
    <scope>NUCLEOTIDE SEQUENCE</scope>
    <source>
        <strain evidence="1">Duluth1</strain>
        <tissue evidence="1">Whole animal</tissue>
    </source>
</reference>
<dbReference type="AlphaFoldDB" id="A0A9D4CIJ1"/>
<name>A0A9D4CIJ1_DREPO</name>
<dbReference type="EMBL" id="JAIWYP010000012">
    <property type="protein sequence ID" value="KAH3725341.1"/>
    <property type="molecule type" value="Genomic_DNA"/>
</dbReference>
<accession>A0A9D4CIJ1</accession>
<evidence type="ECO:0000313" key="2">
    <source>
        <dbReference type="Proteomes" id="UP000828390"/>
    </source>
</evidence>
<keyword evidence="2" id="KW-1185">Reference proteome</keyword>
<dbReference type="Proteomes" id="UP000828390">
    <property type="component" value="Unassembled WGS sequence"/>
</dbReference>
<reference evidence="1" key="2">
    <citation type="submission" date="2020-11" db="EMBL/GenBank/DDBJ databases">
        <authorList>
            <person name="McCartney M.A."/>
            <person name="Auch B."/>
            <person name="Kono T."/>
            <person name="Mallez S."/>
            <person name="Becker A."/>
            <person name="Gohl D.M."/>
            <person name="Silverstein K.A.T."/>
            <person name="Koren S."/>
            <person name="Bechman K.B."/>
            <person name="Herman A."/>
            <person name="Abrahante J.E."/>
            <person name="Garbe J."/>
        </authorList>
    </citation>
    <scope>NUCLEOTIDE SEQUENCE</scope>
    <source>
        <strain evidence="1">Duluth1</strain>
        <tissue evidence="1">Whole animal</tissue>
    </source>
</reference>
<organism evidence="1 2">
    <name type="scientific">Dreissena polymorpha</name>
    <name type="common">Zebra mussel</name>
    <name type="synonym">Mytilus polymorpha</name>
    <dbReference type="NCBI Taxonomy" id="45954"/>
    <lineage>
        <taxon>Eukaryota</taxon>
        <taxon>Metazoa</taxon>
        <taxon>Spiralia</taxon>
        <taxon>Lophotrochozoa</taxon>
        <taxon>Mollusca</taxon>
        <taxon>Bivalvia</taxon>
        <taxon>Autobranchia</taxon>
        <taxon>Heteroconchia</taxon>
        <taxon>Euheterodonta</taxon>
        <taxon>Imparidentia</taxon>
        <taxon>Neoheterodontei</taxon>
        <taxon>Myida</taxon>
        <taxon>Dreissenoidea</taxon>
        <taxon>Dreissenidae</taxon>
        <taxon>Dreissena</taxon>
    </lineage>
</organism>
<evidence type="ECO:0000313" key="1">
    <source>
        <dbReference type="EMBL" id="KAH3725341.1"/>
    </source>
</evidence>
<proteinExistence type="predicted"/>
<protein>
    <submittedName>
        <fullName evidence="1">Uncharacterized protein</fullName>
    </submittedName>
</protein>
<comment type="caution">
    <text evidence="1">The sequence shown here is derived from an EMBL/GenBank/DDBJ whole genome shotgun (WGS) entry which is preliminary data.</text>
</comment>
<gene>
    <name evidence="1" type="ORF">DPMN_051175</name>
</gene>